<dbReference type="GO" id="GO:0046872">
    <property type="term" value="F:metal ion binding"/>
    <property type="evidence" value="ECO:0007669"/>
    <property type="project" value="InterPro"/>
</dbReference>
<evidence type="ECO:0000313" key="3">
    <source>
        <dbReference type="EMBL" id="RUR74632.1"/>
    </source>
</evidence>
<feature type="region of interest" description="Disordered" evidence="1">
    <location>
        <begin position="29"/>
        <end position="48"/>
    </location>
</feature>
<dbReference type="AlphaFoldDB" id="A0A3S0ZXK9"/>
<reference evidence="3 4" key="1">
    <citation type="journal article" date="2019" name="Genome Biol. Evol.">
        <title>Day and night: Metabolic profiles and evolutionary relationships of six axenic non-marine cyanobacteria.</title>
        <authorList>
            <person name="Will S.E."/>
            <person name="Henke P."/>
            <person name="Boedeker C."/>
            <person name="Huang S."/>
            <person name="Brinkmann H."/>
            <person name="Rohde M."/>
            <person name="Jarek M."/>
            <person name="Friedl T."/>
            <person name="Seufert S."/>
            <person name="Schumacher M."/>
            <person name="Overmann J."/>
            <person name="Neumann-Schaal M."/>
            <person name="Petersen J."/>
        </authorList>
    </citation>
    <scope>NUCLEOTIDE SEQUENCE [LARGE SCALE GENOMIC DNA]</scope>
    <source>
        <strain evidence="3 4">PCC 6912</strain>
    </source>
</reference>
<feature type="domain" description="HMA" evidence="2">
    <location>
        <begin position="59"/>
        <end position="125"/>
    </location>
</feature>
<sequence>MTKTTSSRGRLGHPPQILSDLILAQQHSDEANNDTGKESVHSPTQPMFGSLKVVHATAGRVRIRATDGSHNSTLHSISEHLRQQKGVKKVAINQQTSSLVVTFDENQVSLSQILAVLEEFGIGQQNSSDSANHTDPFAAWKSVDFWTEQGISFIPLFTGLGVTGALGISGLVSIPVYMITADATRRVIDYIQPQISAFKNHKQLHTISAKKSQVNTEASLKKVEQTTAFKQEISATNTVNRANNLAVQSAKISYSIVHSVPGRVRLHVPRIGFDRAYARRLEKLLKSDPQVTNVRVNCDAVSVAIAYQPSNIPVSHWVGLMNLADQTVPQVIPIKTAEHTPKQELQYYQPQEFATATQTSKEEVSQLSQSQELKTASEEITPEASTLWSNFKTPALSYALAFMAKFPLNAGPD</sequence>
<dbReference type="Pfam" id="PF19991">
    <property type="entry name" value="HMA_2"/>
    <property type="match status" value="1"/>
</dbReference>
<gene>
    <name evidence="3" type="ORF">PCC6912_51490</name>
</gene>
<evidence type="ECO:0000256" key="1">
    <source>
        <dbReference type="SAM" id="MobiDB-lite"/>
    </source>
</evidence>
<dbReference type="EMBL" id="RSCJ01000028">
    <property type="protein sequence ID" value="RUR74632.1"/>
    <property type="molecule type" value="Genomic_DNA"/>
</dbReference>
<protein>
    <recommendedName>
        <fullName evidence="2">HMA domain-containing protein</fullName>
    </recommendedName>
</protein>
<proteinExistence type="predicted"/>
<dbReference type="RefSeq" id="WP_016875840.1">
    <property type="nucleotide sequence ID" value="NZ_AJLN01000097.1"/>
</dbReference>
<dbReference type="Proteomes" id="UP000268857">
    <property type="component" value="Unassembled WGS sequence"/>
</dbReference>
<evidence type="ECO:0000259" key="2">
    <source>
        <dbReference type="PROSITE" id="PS50846"/>
    </source>
</evidence>
<dbReference type="SUPFAM" id="SSF55008">
    <property type="entry name" value="HMA, heavy metal-associated domain"/>
    <property type="match status" value="1"/>
</dbReference>
<evidence type="ECO:0000313" key="4">
    <source>
        <dbReference type="Proteomes" id="UP000268857"/>
    </source>
</evidence>
<dbReference type="InterPro" id="IPR006121">
    <property type="entry name" value="HMA_dom"/>
</dbReference>
<organism evidence="3 4">
    <name type="scientific">Chlorogloeopsis fritschii PCC 6912</name>
    <dbReference type="NCBI Taxonomy" id="211165"/>
    <lineage>
        <taxon>Bacteria</taxon>
        <taxon>Bacillati</taxon>
        <taxon>Cyanobacteriota</taxon>
        <taxon>Cyanophyceae</taxon>
        <taxon>Nostocales</taxon>
        <taxon>Chlorogloeopsidaceae</taxon>
        <taxon>Chlorogloeopsis</taxon>
    </lineage>
</organism>
<accession>A0A3S0ZXK9</accession>
<comment type="caution">
    <text evidence="3">The sequence shown here is derived from an EMBL/GenBank/DDBJ whole genome shotgun (WGS) entry which is preliminary data.</text>
</comment>
<dbReference type="PROSITE" id="PS50846">
    <property type="entry name" value="HMA_2"/>
    <property type="match status" value="1"/>
</dbReference>
<dbReference type="OrthoDB" id="479859at2"/>
<dbReference type="InterPro" id="IPR036163">
    <property type="entry name" value="HMA_dom_sf"/>
</dbReference>
<feature type="compositionally biased region" description="Basic and acidic residues" evidence="1">
    <location>
        <begin position="29"/>
        <end position="40"/>
    </location>
</feature>
<dbReference type="STRING" id="211165.GCA_000317285_03603"/>
<name>A0A3S0ZXK9_CHLFR</name>
<dbReference type="Gene3D" id="3.30.70.100">
    <property type="match status" value="1"/>
</dbReference>
<keyword evidence="4" id="KW-1185">Reference proteome</keyword>